<protein>
    <submittedName>
        <fullName evidence="1">Uncharacterized protein</fullName>
    </submittedName>
</protein>
<gene>
    <name evidence="2" type="ORF">PF008_g1685</name>
    <name evidence="1" type="ORF">PF011_g1271</name>
</gene>
<accession>A0A6A3MBS4</accession>
<dbReference type="Proteomes" id="UP000460718">
    <property type="component" value="Unassembled WGS sequence"/>
</dbReference>
<evidence type="ECO:0000313" key="3">
    <source>
        <dbReference type="Proteomes" id="UP000460718"/>
    </source>
</evidence>
<evidence type="ECO:0000313" key="2">
    <source>
        <dbReference type="EMBL" id="KAE9360784.1"/>
    </source>
</evidence>
<dbReference type="EMBL" id="QXFW01000034">
    <property type="protein sequence ID" value="KAE9029006.1"/>
    <property type="molecule type" value="Genomic_DNA"/>
</dbReference>
<evidence type="ECO:0000313" key="1">
    <source>
        <dbReference type="EMBL" id="KAE9029006.1"/>
    </source>
</evidence>
<proteinExistence type="predicted"/>
<sequence length="137" mass="15295">MAPPRVRTVSNGNVRVQLRGFRKSASGYEDLRRSSRCGSTRRRAWPDSSSSQTAHYMCDGTAGVTIRSADWQPDGDRAEVLRLNLRLDSYTSSTPFTKMTVELLCPVIKSVLTSPPLGSDQADLVYLFKNNPMLWLV</sequence>
<dbReference type="AlphaFoldDB" id="A0A6A3MBS4"/>
<reference evidence="3 4" key="1">
    <citation type="submission" date="2018-09" db="EMBL/GenBank/DDBJ databases">
        <title>Genomic investigation of the strawberry pathogen Phytophthora fragariae indicates pathogenicity is determined by transcriptional variation in three key races.</title>
        <authorList>
            <person name="Adams T.M."/>
            <person name="Armitage A.D."/>
            <person name="Sobczyk M.K."/>
            <person name="Bates H.J."/>
            <person name="Dunwell J.M."/>
            <person name="Nellist C.F."/>
            <person name="Harrison R.J."/>
        </authorList>
    </citation>
    <scope>NUCLEOTIDE SEQUENCE [LARGE SCALE GENOMIC DNA]</scope>
    <source>
        <strain evidence="2 4">NOV-77</strain>
        <strain evidence="1 3">SCRP245</strain>
    </source>
</reference>
<dbReference type="Proteomes" id="UP000486351">
    <property type="component" value="Unassembled WGS sequence"/>
</dbReference>
<comment type="caution">
    <text evidence="1">The sequence shown here is derived from an EMBL/GenBank/DDBJ whole genome shotgun (WGS) entry which is preliminary data.</text>
</comment>
<name>A0A6A3MBS4_9STRA</name>
<evidence type="ECO:0000313" key="4">
    <source>
        <dbReference type="Proteomes" id="UP000486351"/>
    </source>
</evidence>
<dbReference type="EMBL" id="QXFY01000042">
    <property type="protein sequence ID" value="KAE9360784.1"/>
    <property type="molecule type" value="Genomic_DNA"/>
</dbReference>
<organism evidence="1 3">
    <name type="scientific">Phytophthora fragariae</name>
    <dbReference type="NCBI Taxonomy" id="53985"/>
    <lineage>
        <taxon>Eukaryota</taxon>
        <taxon>Sar</taxon>
        <taxon>Stramenopiles</taxon>
        <taxon>Oomycota</taxon>
        <taxon>Peronosporomycetes</taxon>
        <taxon>Peronosporales</taxon>
        <taxon>Peronosporaceae</taxon>
        <taxon>Phytophthora</taxon>
    </lineage>
</organism>